<reference evidence="11 12" key="1">
    <citation type="submission" date="2018-06" db="EMBL/GenBank/DDBJ databases">
        <authorList>
            <consortium name="Pathogen Informatics"/>
            <person name="Doyle S."/>
        </authorList>
    </citation>
    <scope>NUCLEOTIDE SEQUENCE [LARGE SCALE GENOMIC DNA]</scope>
    <source>
        <strain evidence="11 12">NCTC10717</strain>
    </source>
</reference>
<keyword evidence="7" id="KW-0406">Ion transport</keyword>
<dbReference type="Gene3D" id="3.40.50.720">
    <property type="entry name" value="NAD(P)-binding Rossmann-like Domain"/>
    <property type="match status" value="1"/>
</dbReference>
<feature type="transmembrane region" description="Helical" evidence="9">
    <location>
        <begin position="289"/>
        <end position="313"/>
    </location>
</feature>
<feature type="transmembrane region" description="Helical" evidence="9">
    <location>
        <begin position="88"/>
        <end position="111"/>
    </location>
</feature>
<evidence type="ECO:0000256" key="4">
    <source>
        <dbReference type="ARBA" id="ARBA00022475"/>
    </source>
</evidence>
<keyword evidence="8 9" id="KW-0472">Membrane</keyword>
<feature type="transmembrane region" description="Helical" evidence="9">
    <location>
        <begin position="325"/>
        <end position="345"/>
    </location>
</feature>
<feature type="transmembrane region" description="Helical" evidence="9">
    <location>
        <begin position="180"/>
        <end position="199"/>
    </location>
</feature>
<keyword evidence="4" id="KW-1003">Cell membrane</keyword>
<dbReference type="Gene3D" id="1.20.1530.20">
    <property type="match status" value="1"/>
</dbReference>
<accession>A0A380MJM8</accession>
<feature type="transmembrane region" description="Helical" evidence="9">
    <location>
        <begin position="357"/>
        <end position="375"/>
    </location>
</feature>
<dbReference type="Proteomes" id="UP000254575">
    <property type="component" value="Unassembled WGS sequence"/>
</dbReference>
<dbReference type="SUPFAM" id="SSF51735">
    <property type="entry name" value="NAD(P)-binding Rossmann-fold domains"/>
    <property type="match status" value="1"/>
</dbReference>
<protein>
    <submittedName>
        <fullName evidence="11">Potassium/proton antiporter</fullName>
    </submittedName>
</protein>
<keyword evidence="2" id="KW-0813">Transport</keyword>
<evidence type="ECO:0000256" key="3">
    <source>
        <dbReference type="ARBA" id="ARBA00022449"/>
    </source>
</evidence>
<dbReference type="InterPro" id="IPR038770">
    <property type="entry name" value="Na+/solute_symporter_sf"/>
</dbReference>
<evidence type="ECO:0000259" key="10">
    <source>
        <dbReference type="Pfam" id="PF00999"/>
    </source>
</evidence>
<dbReference type="GO" id="GO:0015297">
    <property type="term" value="F:antiporter activity"/>
    <property type="evidence" value="ECO:0007669"/>
    <property type="project" value="UniProtKB-KW"/>
</dbReference>
<feature type="transmembrane region" description="Helical" evidence="9">
    <location>
        <begin position="6"/>
        <end position="25"/>
    </location>
</feature>
<evidence type="ECO:0000313" key="12">
    <source>
        <dbReference type="Proteomes" id="UP000254575"/>
    </source>
</evidence>
<feature type="transmembrane region" description="Helical" evidence="9">
    <location>
        <begin position="117"/>
        <end position="137"/>
    </location>
</feature>
<evidence type="ECO:0000256" key="2">
    <source>
        <dbReference type="ARBA" id="ARBA00022448"/>
    </source>
</evidence>
<dbReference type="EMBL" id="UHIA01000003">
    <property type="protein sequence ID" value="SUO92738.1"/>
    <property type="molecule type" value="Genomic_DNA"/>
</dbReference>
<dbReference type="Pfam" id="PF00999">
    <property type="entry name" value="Na_H_Exchanger"/>
    <property type="match status" value="1"/>
</dbReference>
<comment type="subcellular location">
    <subcellularLocation>
        <location evidence="1">Cell membrane</location>
        <topology evidence="1">Multi-pass membrane protein</topology>
    </subcellularLocation>
</comment>
<dbReference type="OrthoDB" id="570124at2"/>
<keyword evidence="6 9" id="KW-1133">Transmembrane helix</keyword>
<evidence type="ECO:0000256" key="6">
    <source>
        <dbReference type="ARBA" id="ARBA00022989"/>
    </source>
</evidence>
<keyword evidence="12" id="KW-1185">Reference proteome</keyword>
<dbReference type="InterPro" id="IPR036291">
    <property type="entry name" value="NAD(P)-bd_dom_sf"/>
</dbReference>
<keyword evidence="3" id="KW-0050">Antiport</keyword>
<feature type="transmembrane region" description="Helical" evidence="9">
    <location>
        <begin position="149"/>
        <end position="174"/>
    </location>
</feature>
<feature type="transmembrane region" description="Helical" evidence="9">
    <location>
        <begin position="265"/>
        <end position="283"/>
    </location>
</feature>
<organism evidence="11 12">
    <name type="scientific">Suttonella indologenes</name>
    <dbReference type="NCBI Taxonomy" id="13276"/>
    <lineage>
        <taxon>Bacteria</taxon>
        <taxon>Pseudomonadati</taxon>
        <taxon>Pseudomonadota</taxon>
        <taxon>Gammaproteobacteria</taxon>
        <taxon>Cardiobacteriales</taxon>
        <taxon>Cardiobacteriaceae</taxon>
        <taxon>Suttonella</taxon>
    </lineage>
</organism>
<gene>
    <name evidence="11" type="ORF">NCTC10717_00713</name>
</gene>
<feature type="transmembrane region" description="Helical" evidence="9">
    <location>
        <begin position="30"/>
        <end position="47"/>
    </location>
</feature>
<feature type="transmembrane region" description="Helical" evidence="9">
    <location>
        <begin position="53"/>
        <end position="76"/>
    </location>
</feature>
<evidence type="ECO:0000256" key="9">
    <source>
        <dbReference type="SAM" id="Phobius"/>
    </source>
</evidence>
<keyword evidence="5 9" id="KW-0812">Transmembrane</keyword>
<evidence type="ECO:0000256" key="5">
    <source>
        <dbReference type="ARBA" id="ARBA00022692"/>
    </source>
</evidence>
<dbReference type="PANTHER" id="PTHR32507:SF0">
    <property type="entry name" value="NA(+)_H(+) ANTIPORTER 2-RELATED"/>
    <property type="match status" value="1"/>
</dbReference>
<dbReference type="GO" id="GO:1902600">
    <property type="term" value="P:proton transmembrane transport"/>
    <property type="evidence" value="ECO:0007669"/>
    <property type="project" value="InterPro"/>
</dbReference>
<feature type="domain" description="Cation/H+ exchanger transmembrane" evidence="10">
    <location>
        <begin position="18"/>
        <end position="381"/>
    </location>
</feature>
<dbReference type="AlphaFoldDB" id="A0A380MJM8"/>
<name>A0A380MJM8_9GAMM</name>
<evidence type="ECO:0000313" key="11">
    <source>
        <dbReference type="EMBL" id="SUO92738.1"/>
    </source>
</evidence>
<proteinExistence type="predicted"/>
<evidence type="ECO:0000256" key="7">
    <source>
        <dbReference type="ARBA" id="ARBA00023065"/>
    </source>
</evidence>
<sequence>MKDLSLMLATILALGIAAQWLGWFLKKPAIIFLLAAGLLLGPTFHVFNPDELLGNLLFPVISLGVAVILFEGALTLNLPEIKNHGMVVTKLVSIGVVITIAITAFAAWAIMDLSFPIALLFGALVCVTGPTVIVPLLRSVRPNRAISNILRWEGIIIDPIGALLVVLIYEWIIAGHSPLIFAKVIIIGLALGFAAAFALATALKKQWIPEYLQNVGTLACVLLIFSISNALAEESGLLTVTVMGMMMANIKSLHTDDIVDFKETLSILIISLLFILLAARVNFQGFVQMGFGGIAVLLIVMLIARPISVWVCALGSPLSRNEKLLISWIAPRGIVAAAVSSLFVLKLQLGGNQEADILVPMVFTIIIGTVMLQSLSAKALAIKLGVAESASNGVLITGSQPFAITLGKSLQENGIEVLIASNQYQQSQRARMAGLASYYGNPVSEYADRKLNLIGIGHLIALHSREEENLLAALRYRNEFGKENVYRIRIEHQEQDGEIHRDDWQSPWLFGKDISNAQLQESLNKGAAIKLTTLSEAYTWEQYQSDNAQNIALYALDKKGELHIFSSASNLKPQKGWKIAALVIKAEEKARKKAEDRLENLS</sequence>
<dbReference type="PANTHER" id="PTHR32507">
    <property type="entry name" value="NA(+)/H(+) ANTIPORTER 1"/>
    <property type="match status" value="1"/>
</dbReference>
<evidence type="ECO:0000256" key="8">
    <source>
        <dbReference type="ARBA" id="ARBA00023136"/>
    </source>
</evidence>
<dbReference type="GO" id="GO:0005886">
    <property type="term" value="C:plasma membrane"/>
    <property type="evidence" value="ECO:0007669"/>
    <property type="project" value="UniProtKB-SubCell"/>
</dbReference>
<evidence type="ECO:0000256" key="1">
    <source>
        <dbReference type="ARBA" id="ARBA00004651"/>
    </source>
</evidence>
<dbReference type="InterPro" id="IPR006153">
    <property type="entry name" value="Cation/H_exchanger_TM"/>
</dbReference>
<feature type="transmembrane region" description="Helical" evidence="9">
    <location>
        <begin position="211"/>
        <end position="231"/>
    </location>
</feature>